<reference evidence="3 4" key="1">
    <citation type="submission" date="2016-10" db="EMBL/GenBank/DDBJ databases">
        <title>Flavobacterium gilvum sp. nov., isolated from stream water.</title>
        <authorList>
            <person name="Shin S.-K."/>
            <person name="Cho Y.-J."/>
            <person name="Yi H."/>
        </authorList>
    </citation>
    <scope>NUCLEOTIDE SEQUENCE [LARGE SCALE GENOMIC DNA]</scope>
    <source>
        <strain evidence="3 4">EM1308</strain>
    </source>
</reference>
<sequence length="708" mass="80925">MEENLEQLPKSGAKPIIKIAIFGPESTGKTTLATQLAEYYKTVWVPEFARDYLQEKLDSGRGICDIDDMLPIAYGQTKLENESALIANKYLFCDTNLLVTKVFSELYYNFCDSLLDKAARAHQYDLFFLTNIDVPWEDDGLRDSPEGRETVFEVFKQSLIDNKKPFITISGDKETRLKRAVAIIEDLTTALQIGFTSFDFLQIHERGISLENIKRQLEIFEKGIQKCVLVDPATVNNGILKLSDADFEEKVRFFDAEKSKLKLNKFVPASGAASRMFKFLMTFLNEFNFGNESINAYINRKKDLELALFIIGIDKFPFFETLGKKLKKIYPDFDTLERDYKYYYFIKTLLSPEYFDFANKPKGILPFHKYETHIAAPIQEHLQECVHYASSDNQSHLHLTVSENHQKLFEKIIETIKGEIETESNSTITVSYSYQKKETDTIAVDLNNKPFRDEKGMLVFRPGGHGALIGNLNTIDADVVFVKNIDNVSQNNIKEISFYKKALAGVLIELQYQIFGFLNALDKDEIASEKINEILVFLKKQLNIEMKDYFHKFKLENQVSELKEILNRPIRVCGMVKNEGEPGGGPFWVKGNEGRLTLQIVETSQVDLNNEMQLKILGNATHFNPVDLVCGLKNYKNEQFDLSEFVDHDSGFIVHKNSGGVEVKSYELPGLWNGAMANWLTVFVEVPLLTFSPVKTVNDLLKPEHQPL</sequence>
<evidence type="ECO:0000259" key="2">
    <source>
        <dbReference type="Pfam" id="PF14134"/>
    </source>
</evidence>
<dbReference type="InterPro" id="IPR038727">
    <property type="entry name" value="NadR/Ttd14_AAA_dom"/>
</dbReference>
<dbReference type="PANTHER" id="PTHR37512:SF1">
    <property type="entry name" value="NADR_TTD14 AAA DOMAIN-CONTAINING PROTEIN"/>
    <property type="match status" value="1"/>
</dbReference>
<dbReference type="Pfam" id="PF14134">
    <property type="entry name" value="DUF4301"/>
    <property type="match status" value="1"/>
</dbReference>
<organism evidence="3 4">
    <name type="scientific">Flavobacterium gilvum</name>
    <dbReference type="NCBI Taxonomy" id="1492737"/>
    <lineage>
        <taxon>Bacteria</taxon>
        <taxon>Pseudomonadati</taxon>
        <taxon>Bacteroidota</taxon>
        <taxon>Flavobacteriia</taxon>
        <taxon>Flavobacteriales</taxon>
        <taxon>Flavobacteriaceae</taxon>
        <taxon>Flavobacterium</taxon>
    </lineage>
</organism>
<accession>A0AAC9I730</accession>
<evidence type="ECO:0000313" key="3">
    <source>
        <dbReference type="EMBL" id="AOW09107.1"/>
    </source>
</evidence>
<dbReference type="InterPro" id="IPR029044">
    <property type="entry name" value="Nucleotide-diphossugar_trans"/>
</dbReference>
<dbReference type="InterPro" id="IPR027417">
    <property type="entry name" value="P-loop_NTPase"/>
</dbReference>
<evidence type="ECO:0000259" key="1">
    <source>
        <dbReference type="Pfam" id="PF13521"/>
    </source>
</evidence>
<dbReference type="PANTHER" id="PTHR37512">
    <property type="entry name" value="TRIFUNCTIONAL NAD BIOSYNTHESIS/REGULATOR PROTEIN NADR"/>
    <property type="match status" value="1"/>
</dbReference>
<dbReference type="InterPro" id="IPR052735">
    <property type="entry name" value="NAD_biosynth-regulator"/>
</dbReference>
<dbReference type="Gene3D" id="3.40.50.300">
    <property type="entry name" value="P-loop containing nucleotide triphosphate hydrolases"/>
    <property type="match status" value="1"/>
</dbReference>
<dbReference type="KEGG" id="fgl:EM308_06080"/>
<gene>
    <name evidence="3" type="ORF">EM308_06080</name>
</gene>
<keyword evidence="4" id="KW-1185">Reference proteome</keyword>
<dbReference type="InterPro" id="IPR025393">
    <property type="entry name" value="DUF4301"/>
</dbReference>
<feature type="domain" description="DUF4301" evidence="2">
    <location>
        <begin position="199"/>
        <end position="706"/>
    </location>
</feature>
<dbReference type="EMBL" id="CP017479">
    <property type="protein sequence ID" value="AOW09107.1"/>
    <property type="molecule type" value="Genomic_DNA"/>
</dbReference>
<evidence type="ECO:0000313" key="4">
    <source>
        <dbReference type="Proteomes" id="UP000175968"/>
    </source>
</evidence>
<dbReference type="Pfam" id="PF13521">
    <property type="entry name" value="AAA_28"/>
    <property type="match status" value="1"/>
</dbReference>
<feature type="domain" description="NadR/Ttd14 AAA" evidence="1">
    <location>
        <begin position="18"/>
        <end position="176"/>
    </location>
</feature>
<proteinExistence type="predicted"/>
<dbReference type="SUPFAM" id="SSF52540">
    <property type="entry name" value="P-loop containing nucleoside triphosphate hydrolases"/>
    <property type="match status" value="1"/>
</dbReference>
<dbReference type="AlphaFoldDB" id="A0AAC9I730"/>
<dbReference type="RefSeq" id="WP_070261798.1">
    <property type="nucleotide sequence ID" value="NZ_CP017479.1"/>
</dbReference>
<dbReference type="Proteomes" id="UP000175968">
    <property type="component" value="Chromosome"/>
</dbReference>
<dbReference type="SUPFAM" id="SSF53448">
    <property type="entry name" value="Nucleotide-diphospho-sugar transferases"/>
    <property type="match status" value="1"/>
</dbReference>
<protein>
    <submittedName>
        <fullName evidence="3">ATPase</fullName>
    </submittedName>
</protein>
<name>A0AAC9I730_9FLAO</name>